<feature type="signal peptide" evidence="1">
    <location>
        <begin position="1"/>
        <end position="18"/>
    </location>
</feature>
<feature type="chain" id="PRO_5046801587" evidence="1">
    <location>
        <begin position="19"/>
        <end position="216"/>
    </location>
</feature>
<accession>A0ABY8BJD2</accession>
<name>A0ABY8BJD2_9BURK</name>
<dbReference type="NCBIfam" id="TIGR02595">
    <property type="entry name" value="PEP_CTERM"/>
    <property type="match status" value="1"/>
</dbReference>
<evidence type="ECO:0000313" key="4">
    <source>
        <dbReference type="Proteomes" id="UP001216510"/>
    </source>
</evidence>
<sequence length="216" mass="22573">MVALCALCALSVAGPAEASRTTMATGFAVVGPLDDANAYRDAVEAALMIPLGGYGTTELAAFSNVNNHDRFGSERDLAYHFTVEFDVTAALAGQWRFRAGVDFGDGGAMMLDGTVLDYSRDDLWWGGSWAGPGVLSGSATLTEGRHTLHLYGLDRCCDGNFSAQFSVGAGPYVTFSNVDGLQPVSSVPEPSALALMAAGAGVLAGARRRRRQSLPT</sequence>
<protein>
    <submittedName>
        <fullName evidence="3">CCXG family PEP-CTERM protein</fullName>
    </submittedName>
</protein>
<gene>
    <name evidence="3" type="ORF">PX653_22555</name>
</gene>
<dbReference type="Pfam" id="PF07589">
    <property type="entry name" value="PEP-CTERM"/>
    <property type="match status" value="1"/>
</dbReference>
<dbReference type="RefSeq" id="WP_277418642.1">
    <property type="nucleotide sequence ID" value="NZ_CP119083.1"/>
</dbReference>
<evidence type="ECO:0000259" key="2">
    <source>
        <dbReference type="Pfam" id="PF07589"/>
    </source>
</evidence>
<proteinExistence type="predicted"/>
<dbReference type="EMBL" id="CP119083">
    <property type="protein sequence ID" value="WEF35999.1"/>
    <property type="molecule type" value="Genomic_DNA"/>
</dbReference>
<dbReference type="Proteomes" id="UP001216510">
    <property type="component" value="Chromosome"/>
</dbReference>
<dbReference type="NCBIfam" id="NF038118">
    <property type="entry name" value="PEP_CTERM_CCXG"/>
    <property type="match status" value="1"/>
</dbReference>
<organism evidence="3 4">
    <name type="scientific">Pseudoduganella chitinolytica</name>
    <dbReference type="NCBI Taxonomy" id="34070"/>
    <lineage>
        <taxon>Bacteria</taxon>
        <taxon>Pseudomonadati</taxon>
        <taxon>Pseudomonadota</taxon>
        <taxon>Betaproteobacteria</taxon>
        <taxon>Burkholderiales</taxon>
        <taxon>Oxalobacteraceae</taxon>
        <taxon>Telluria group</taxon>
        <taxon>Pseudoduganella</taxon>
    </lineage>
</organism>
<keyword evidence="1" id="KW-0732">Signal</keyword>
<evidence type="ECO:0000256" key="1">
    <source>
        <dbReference type="SAM" id="SignalP"/>
    </source>
</evidence>
<reference evidence="3 4" key="1">
    <citation type="submission" date="2023-02" db="EMBL/GenBank/DDBJ databases">
        <title>Gemone sequence of Telluria chitinolytica ACM 3522T.</title>
        <authorList>
            <person name="Frediansyah A."/>
            <person name="Miess H."/>
            <person name="Gross H."/>
        </authorList>
    </citation>
    <scope>NUCLEOTIDE SEQUENCE [LARGE SCALE GENOMIC DNA]</scope>
    <source>
        <strain evidence="3 4">ACM 3522</strain>
    </source>
</reference>
<feature type="domain" description="Ice-binding protein C-terminal" evidence="2">
    <location>
        <begin position="186"/>
        <end position="210"/>
    </location>
</feature>
<dbReference type="InterPro" id="IPR013424">
    <property type="entry name" value="Ice-binding_C"/>
</dbReference>
<evidence type="ECO:0000313" key="3">
    <source>
        <dbReference type="EMBL" id="WEF35999.1"/>
    </source>
</evidence>
<keyword evidence="4" id="KW-1185">Reference proteome</keyword>